<dbReference type="EMBL" id="JABFAF010000006">
    <property type="protein sequence ID" value="MBA0856801.1"/>
    <property type="molecule type" value="Genomic_DNA"/>
</dbReference>
<comment type="caution">
    <text evidence="1">The sequence shown here is derived from an EMBL/GenBank/DDBJ whole genome shotgun (WGS) entry which is preliminary data.</text>
</comment>
<dbReference type="AlphaFoldDB" id="A0A7J9LDQ3"/>
<gene>
    <name evidence="1" type="ORF">Goshw_003260</name>
</gene>
<evidence type="ECO:0008006" key="3">
    <source>
        <dbReference type="Google" id="ProtNLM"/>
    </source>
</evidence>
<dbReference type="Proteomes" id="UP000593576">
    <property type="component" value="Unassembled WGS sequence"/>
</dbReference>
<keyword evidence="2" id="KW-1185">Reference proteome</keyword>
<organism evidence="1 2">
    <name type="scientific">Gossypium schwendimanii</name>
    <name type="common">Cotton</name>
    <dbReference type="NCBI Taxonomy" id="34291"/>
    <lineage>
        <taxon>Eukaryota</taxon>
        <taxon>Viridiplantae</taxon>
        <taxon>Streptophyta</taxon>
        <taxon>Embryophyta</taxon>
        <taxon>Tracheophyta</taxon>
        <taxon>Spermatophyta</taxon>
        <taxon>Magnoliopsida</taxon>
        <taxon>eudicotyledons</taxon>
        <taxon>Gunneridae</taxon>
        <taxon>Pentapetalae</taxon>
        <taxon>rosids</taxon>
        <taxon>malvids</taxon>
        <taxon>Malvales</taxon>
        <taxon>Malvaceae</taxon>
        <taxon>Malvoideae</taxon>
        <taxon>Gossypium</taxon>
    </lineage>
</organism>
<sequence>MLNVDLDAEDELEFPKLSHRRSGHASSSTNFGDLQVGMKFPYKDTFVVAVKWYSIKYGVNFHVRKLRAKKYEAKCTICDNRFPYVTNHLKLDSNLTFDIILPMVKTSPRIFMSILIANIRTWASEGEFWGIFSGYKISSTLRVLLFKVRGLGLMRIVRGMQRLFREEANVLGWKKSFSQGIGITAPKARKRDKTMSLGL</sequence>
<evidence type="ECO:0000313" key="2">
    <source>
        <dbReference type="Proteomes" id="UP000593576"/>
    </source>
</evidence>
<evidence type="ECO:0000313" key="1">
    <source>
        <dbReference type="EMBL" id="MBA0856801.1"/>
    </source>
</evidence>
<accession>A0A7J9LDQ3</accession>
<reference evidence="1 2" key="1">
    <citation type="journal article" date="2019" name="Genome Biol. Evol.">
        <title>Insights into the evolution of the New World diploid cottons (Gossypium, subgenus Houzingenia) based on genome sequencing.</title>
        <authorList>
            <person name="Grover C.E."/>
            <person name="Arick M.A. 2nd"/>
            <person name="Thrash A."/>
            <person name="Conover J.L."/>
            <person name="Sanders W.S."/>
            <person name="Peterson D.G."/>
            <person name="Frelichowski J.E."/>
            <person name="Scheffler J.A."/>
            <person name="Scheffler B.E."/>
            <person name="Wendel J.F."/>
        </authorList>
    </citation>
    <scope>NUCLEOTIDE SEQUENCE [LARGE SCALE GENOMIC DNA]</scope>
    <source>
        <strain evidence="1">1</strain>
        <tissue evidence="1">Leaf</tissue>
    </source>
</reference>
<dbReference type="OrthoDB" id="1713026at2759"/>
<protein>
    <recommendedName>
        <fullName evidence="3">Transposase MuDR plant domain-containing protein</fullName>
    </recommendedName>
</protein>
<name>A0A7J9LDQ3_GOSSC</name>
<proteinExistence type="predicted"/>